<dbReference type="InterPro" id="IPR013324">
    <property type="entry name" value="RNA_pol_sigma_r3/r4-like"/>
</dbReference>
<dbReference type="Proteomes" id="UP000183200">
    <property type="component" value="Unassembled WGS sequence"/>
</dbReference>
<dbReference type="Pfam" id="PF08281">
    <property type="entry name" value="Sigma70_r4_2"/>
    <property type="match status" value="1"/>
</dbReference>
<dbReference type="GO" id="GO:0016987">
    <property type="term" value="F:sigma factor activity"/>
    <property type="evidence" value="ECO:0007669"/>
    <property type="project" value="UniProtKB-KW"/>
</dbReference>
<sequence>MNDYREFSDVELCRLLTEGNHAAFNEIHKRYYSLLYRHAYKRLPHREEVKDILQELFAFIWNNRNTLVLSSGLASYLYVATRNRVINVFNRQKIRDEYADSLQGFLDQGENITDWAIRVKELTILVEKEVASLPPQMRKVFELSRNAHMTYQEIGEMLNTSPLTVKKQIHNTLKILREKLGANVFFLFF</sequence>
<dbReference type="PANTHER" id="PTHR43133:SF46">
    <property type="entry name" value="RNA POLYMERASE SIGMA-70 FACTOR ECF SUBFAMILY"/>
    <property type="match status" value="1"/>
</dbReference>
<organism evidence="7 8">
    <name type="scientific">Pedobacter steynii</name>
    <dbReference type="NCBI Taxonomy" id="430522"/>
    <lineage>
        <taxon>Bacteria</taxon>
        <taxon>Pseudomonadati</taxon>
        <taxon>Bacteroidota</taxon>
        <taxon>Sphingobacteriia</taxon>
        <taxon>Sphingobacteriales</taxon>
        <taxon>Sphingobacteriaceae</taxon>
        <taxon>Pedobacter</taxon>
    </lineage>
</organism>
<protein>
    <submittedName>
        <fullName evidence="7">RNA polymerase sigma-70 factor, ECF subfamily</fullName>
    </submittedName>
</protein>
<dbReference type="NCBIfam" id="TIGR02985">
    <property type="entry name" value="Sig70_bacteroi1"/>
    <property type="match status" value="1"/>
</dbReference>
<proteinExistence type="inferred from homology"/>
<name>A0A1H0CLF7_9SPHI</name>
<comment type="similarity">
    <text evidence="1">Belongs to the sigma-70 factor family. ECF subfamily.</text>
</comment>
<dbReference type="SUPFAM" id="SSF88946">
    <property type="entry name" value="Sigma2 domain of RNA polymerase sigma factors"/>
    <property type="match status" value="1"/>
</dbReference>
<dbReference type="InterPro" id="IPR013325">
    <property type="entry name" value="RNA_pol_sigma_r2"/>
</dbReference>
<dbReference type="Pfam" id="PF04542">
    <property type="entry name" value="Sigma70_r2"/>
    <property type="match status" value="1"/>
</dbReference>
<dbReference type="GO" id="GO:0003677">
    <property type="term" value="F:DNA binding"/>
    <property type="evidence" value="ECO:0007669"/>
    <property type="project" value="InterPro"/>
</dbReference>
<dbReference type="Gene3D" id="1.10.1740.10">
    <property type="match status" value="1"/>
</dbReference>
<evidence type="ECO:0000313" key="8">
    <source>
        <dbReference type="Proteomes" id="UP000183200"/>
    </source>
</evidence>
<evidence type="ECO:0000256" key="2">
    <source>
        <dbReference type="ARBA" id="ARBA00023015"/>
    </source>
</evidence>
<evidence type="ECO:0000256" key="3">
    <source>
        <dbReference type="ARBA" id="ARBA00023082"/>
    </source>
</evidence>
<evidence type="ECO:0000313" key="7">
    <source>
        <dbReference type="EMBL" id="SDN58685.1"/>
    </source>
</evidence>
<dbReference type="InterPro" id="IPR036388">
    <property type="entry name" value="WH-like_DNA-bd_sf"/>
</dbReference>
<accession>A0A1H0CLF7</accession>
<dbReference type="OrthoDB" id="659569at2"/>
<dbReference type="GO" id="GO:0006352">
    <property type="term" value="P:DNA-templated transcription initiation"/>
    <property type="evidence" value="ECO:0007669"/>
    <property type="project" value="InterPro"/>
</dbReference>
<evidence type="ECO:0000256" key="1">
    <source>
        <dbReference type="ARBA" id="ARBA00010641"/>
    </source>
</evidence>
<dbReference type="SUPFAM" id="SSF88659">
    <property type="entry name" value="Sigma3 and sigma4 domains of RNA polymerase sigma factors"/>
    <property type="match status" value="1"/>
</dbReference>
<keyword evidence="3" id="KW-0731">Sigma factor</keyword>
<feature type="domain" description="RNA polymerase sigma factor 70 region 4 type 2" evidence="6">
    <location>
        <begin position="127"/>
        <end position="174"/>
    </location>
</feature>
<dbReference type="InterPro" id="IPR039425">
    <property type="entry name" value="RNA_pol_sigma-70-like"/>
</dbReference>
<reference evidence="8" key="1">
    <citation type="submission" date="2016-10" db="EMBL/GenBank/DDBJ databases">
        <authorList>
            <person name="Varghese N."/>
            <person name="Submissions S."/>
        </authorList>
    </citation>
    <scope>NUCLEOTIDE SEQUENCE [LARGE SCALE GENOMIC DNA]</scope>
    <source>
        <strain evidence="8">DSM 19110</strain>
    </source>
</reference>
<keyword evidence="2" id="KW-0805">Transcription regulation</keyword>
<dbReference type="NCBIfam" id="TIGR02937">
    <property type="entry name" value="sigma70-ECF"/>
    <property type="match status" value="1"/>
</dbReference>
<dbReference type="InterPro" id="IPR013249">
    <property type="entry name" value="RNA_pol_sigma70_r4_t2"/>
</dbReference>
<evidence type="ECO:0000259" key="5">
    <source>
        <dbReference type="Pfam" id="PF04542"/>
    </source>
</evidence>
<dbReference type="Gene3D" id="1.10.10.10">
    <property type="entry name" value="Winged helix-like DNA-binding domain superfamily/Winged helix DNA-binding domain"/>
    <property type="match status" value="1"/>
</dbReference>
<evidence type="ECO:0000259" key="6">
    <source>
        <dbReference type="Pfam" id="PF08281"/>
    </source>
</evidence>
<dbReference type="PANTHER" id="PTHR43133">
    <property type="entry name" value="RNA POLYMERASE ECF-TYPE SIGMA FACTO"/>
    <property type="match status" value="1"/>
</dbReference>
<dbReference type="AlphaFoldDB" id="A0A1H0CLF7"/>
<keyword evidence="4" id="KW-0804">Transcription</keyword>
<gene>
    <name evidence="7" type="ORF">SAMN05421820_108153</name>
</gene>
<evidence type="ECO:0000256" key="4">
    <source>
        <dbReference type="ARBA" id="ARBA00023163"/>
    </source>
</evidence>
<dbReference type="InterPro" id="IPR014284">
    <property type="entry name" value="RNA_pol_sigma-70_dom"/>
</dbReference>
<keyword evidence="8" id="KW-1185">Reference proteome</keyword>
<feature type="domain" description="RNA polymerase sigma-70 region 2" evidence="5">
    <location>
        <begin position="29"/>
        <end position="93"/>
    </location>
</feature>
<dbReference type="InterPro" id="IPR007627">
    <property type="entry name" value="RNA_pol_sigma70_r2"/>
</dbReference>
<dbReference type="InterPro" id="IPR014327">
    <property type="entry name" value="RNA_pol_sigma70_bacteroid"/>
</dbReference>
<dbReference type="EMBL" id="FNGY01000008">
    <property type="protein sequence ID" value="SDN58685.1"/>
    <property type="molecule type" value="Genomic_DNA"/>
</dbReference>
<dbReference type="RefSeq" id="WP_074611109.1">
    <property type="nucleotide sequence ID" value="NZ_FNGY01000008.1"/>
</dbReference>